<proteinExistence type="predicted"/>
<dbReference type="OrthoDB" id="9776919at2"/>
<dbReference type="AlphaFoldDB" id="A0A1S2LD26"/>
<comment type="caution">
    <text evidence="1">The sequence shown here is derived from an EMBL/GenBank/DDBJ whole genome shotgun (WGS) entry which is preliminary data.</text>
</comment>
<protein>
    <submittedName>
        <fullName evidence="1">Uncharacterized protein</fullName>
    </submittedName>
</protein>
<evidence type="ECO:0000313" key="2">
    <source>
        <dbReference type="Proteomes" id="UP000179524"/>
    </source>
</evidence>
<accession>A0A1S2LD26</accession>
<name>A0A1S2LD26_9BACI</name>
<dbReference type="EMBL" id="MLQR01000050">
    <property type="protein sequence ID" value="OIJ10398.1"/>
    <property type="molecule type" value="Genomic_DNA"/>
</dbReference>
<reference evidence="1 2" key="1">
    <citation type="submission" date="2016-10" db="EMBL/GenBank/DDBJ databases">
        <title>Draft genome sequences of four alkaliphilic bacteria belonging to the Anaerobacillus genus.</title>
        <authorList>
            <person name="Bassil N.M."/>
            <person name="Lloyd J.R."/>
        </authorList>
    </citation>
    <scope>NUCLEOTIDE SEQUENCE [LARGE SCALE GENOMIC DNA]</scope>
    <source>
        <strain evidence="1 2">DSM 18345</strain>
    </source>
</reference>
<organism evidence="1 2">
    <name type="scientific">Anaerobacillus alkalilacustris</name>
    <dbReference type="NCBI Taxonomy" id="393763"/>
    <lineage>
        <taxon>Bacteria</taxon>
        <taxon>Bacillati</taxon>
        <taxon>Bacillota</taxon>
        <taxon>Bacilli</taxon>
        <taxon>Bacillales</taxon>
        <taxon>Bacillaceae</taxon>
        <taxon>Anaerobacillus</taxon>
    </lineage>
</organism>
<dbReference type="Proteomes" id="UP000179524">
    <property type="component" value="Unassembled WGS sequence"/>
</dbReference>
<gene>
    <name evidence="1" type="ORF">BKP37_17815</name>
</gene>
<evidence type="ECO:0000313" key="1">
    <source>
        <dbReference type="EMBL" id="OIJ10398.1"/>
    </source>
</evidence>
<sequence>MKTIQIHMPKDWTLSSIHSDLLALATISIIYPFCGPEIHLPIGVSKYFEKQFNQFTGKNIPPVNNSLSPRKAKENAVSALTYSGGDSTAAMLLLPPDTHLFYFDRIHPNNRNKRKSKLNKEPAYYASDFFGKAR</sequence>
<keyword evidence="2" id="KW-1185">Reference proteome</keyword>